<keyword evidence="1 3" id="KW-0812">Transmembrane</keyword>
<sequence length="163" mass="17725">MDDLFAVPGAPWQRVSPRLVSLHRAVLLAQVGVVLLLLGAVAWMWPTGRPWLLGAAGVLVVLTGPAWVLVSRSARSWAYAERDEDLFVRHGVMWLRLEVVPYGRMQLVDVTAGPLQRRNGIATLTMRTASPSTQASIPGLPSAEAARLRDRLTERGEAQAAGL</sequence>
<feature type="domain" description="YdbS-like PH" evidence="2">
    <location>
        <begin position="75"/>
        <end position="152"/>
    </location>
</feature>
<feature type="transmembrane region" description="Helical" evidence="1">
    <location>
        <begin position="51"/>
        <end position="70"/>
    </location>
</feature>
<name>A0A6J4NGN6_9ACTN</name>
<proteinExistence type="predicted"/>
<dbReference type="PANTHER" id="PTHR34473">
    <property type="entry name" value="UPF0699 TRANSMEMBRANE PROTEIN YDBS"/>
    <property type="match status" value="1"/>
</dbReference>
<evidence type="ECO:0000259" key="2">
    <source>
        <dbReference type="Pfam" id="PF03703"/>
    </source>
</evidence>
<feature type="transmembrane region" description="Helical" evidence="1">
    <location>
        <begin position="25"/>
        <end position="45"/>
    </location>
</feature>
<keyword evidence="1" id="KW-1133">Transmembrane helix</keyword>
<evidence type="ECO:0000313" key="3">
    <source>
        <dbReference type="EMBL" id="CAA9384740.1"/>
    </source>
</evidence>
<gene>
    <name evidence="3" type="ORF">AVDCRST_MAG21-1920</name>
</gene>
<dbReference type="EMBL" id="CADCUL010000168">
    <property type="protein sequence ID" value="CAA9384740.1"/>
    <property type="molecule type" value="Genomic_DNA"/>
</dbReference>
<accession>A0A6J4NGN6</accession>
<keyword evidence="1" id="KW-0472">Membrane</keyword>
<dbReference type="InterPro" id="IPR005182">
    <property type="entry name" value="YdbS-like_PH"/>
</dbReference>
<protein>
    <submittedName>
        <fullName evidence="3">Transmembrane protein, distant homology with ydbS</fullName>
    </submittedName>
</protein>
<reference evidence="3" key="1">
    <citation type="submission" date="2020-02" db="EMBL/GenBank/DDBJ databases">
        <authorList>
            <person name="Meier V. D."/>
        </authorList>
    </citation>
    <scope>NUCLEOTIDE SEQUENCE</scope>
    <source>
        <strain evidence="3">AVDCRST_MAG21</strain>
    </source>
</reference>
<organism evidence="3">
    <name type="scientific">uncultured Nocardioidaceae bacterium</name>
    <dbReference type="NCBI Taxonomy" id="253824"/>
    <lineage>
        <taxon>Bacteria</taxon>
        <taxon>Bacillati</taxon>
        <taxon>Actinomycetota</taxon>
        <taxon>Actinomycetes</taxon>
        <taxon>Propionibacteriales</taxon>
        <taxon>Nocardioidaceae</taxon>
        <taxon>environmental samples</taxon>
    </lineage>
</organism>
<dbReference type="AlphaFoldDB" id="A0A6J4NGN6"/>
<dbReference type="Pfam" id="PF03703">
    <property type="entry name" value="bPH_2"/>
    <property type="match status" value="1"/>
</dbReference>
<dbReference type="PANTHER" id="PTHR34473:SF3">
    <property type="entry name" value="TRANSMEMBRANE PROTEIN-RELATED"/>
    <property type="match status" value="1"/>
</dbReference>
<evidence type="ECO:0000256" key="1">
    <source>
        <dbReference type="SAM" id="Phobius"/>
    </source>
</evidence>